<evidence type="ECO:0000256" key="1">
    <source>
        <dbReference type="SAM" id="SignalP"/>
    </source>
</evidence>
<dbReference type="Pfam" id="PF13663">
    <property type="entry name" value="DUF4148"/>
    <property type="match status" value="1"/>
</dbReference>
<sequence length="120" mass="12020">MSKILMRLTLVACALGAPALSFAQSNSQANATLTRAEVRADLVRVERAGYRPTSGDDVNYPADIQAAEAKIAAEANGSLAAQAMGGVAQGGSSASGAASRTAMQPACVGPVSFCNPYAGS</sequence>
<feature type="chain" id="PRO_5003152235" description="Purine nucleoside phosphorylase" evidence="1">
    <location>
        <begin position="24"/>
        <end position="120"/>
    </location>
</feature>
<dbReference type="AlphaFoldDB" id="E1THU4"/>
<accession>E1THU4</accession>
<gene>
    <name evidence="2" type="ordered locus">BC1003_4775</name>
</gene>
<feature type="signal peptide" evidence="1">
    <location>
        <begin position="1"/>
        <end position="23"/>
    </location>
</feature>
<evidence type="ECO:0008006" key="3">
    <source>
        <dbReference type="Google" id="ProtNLM"/>
    </source>
</evidence>
<proteinExistence type="predicted"/>
<keyword evidence="1" id="KW-0732">Signal</keyword>
<name>E1THU4_BURSG</name>
<organism evidence="2">
    <name type="scientific">Burkholderia sp. (strain CCGE1003)</name>
    <dbReference type="NCBI Taxonomy" id="640512"/>
    <lineage>
        <taxon>Bacteria</taxon>
        <taxon>Pseudomonadati</taxon>
        <taxon>Pseudomonadota</taxon>
        <taxon>Betaproteobacteria</taxon>
        <taxon>Burkholderiales</taxon>
        <taxon>Burkholderiaceae</taxon>
        <taxon>Burkholderia</taxon>
    </lineage>
</organism>
<evidence type="ECO:0000313" key="2">
    <source>
        <dbReference type="EMBL" id="ADN60703.1"/>
    </source>
</evidence>
<dbReference type="InterPro" id="IPR025421">
    <property type="entry name" value="DUF4148"/>
</dbReference>
<protein>
    <recommendedName>
        <fullName evidence="3">Purine nucleoside phosphorylase</fullName>
    </recommendedName>
</protein>
<reference evidence="2" key="1">
    <citation type="submission" date="2010-09" db="EMBL/GenBank/DDBJ databases">
        <title>Complete sequence of chromosome2 of Burkholderia sp. CCGE1003.</title>
        <authorList>
            <consortium name="US DOE Joint Genome Institute"/>
            <person name="Lucas S."/>
            <person name="Copeland A."/>
            <person name="Lapidus A."/>
            <person name="Cheng J.-F."/>
            <person name="Bruce D."/>
            <person name="Goodwin L."/>
            <person name="Pitluck S."/>
            <person name="Daligault H."/>
            <person name="Davenport K."/>
            <person name="Detter J.C."/>
            <person name="Han C."/>
            <person name="Tapia R."/>
            <person name="Land M."/>
            <person name="Hauser L."/>
            <person name="Jeffries C."/>
            <person name="Kyrpides N."/>
            <person name="Ivanova N."/>
            <person name="Ovchinnikova G."/>
            <person name="Martinez-Romero E."/>
            <person name="Rogel M.A."/>
            <person name="Auchtung J."/>
            <person name="Tiedje J.M."/>
            <person name="Woyke T."/>
        </authorList>
    </citation>
    <scope>NUCLEOTIDE SEQUENCE</scope>
    <source>
        <strain evidence="2">CCGE1003</strain>
    </source>
</reference>
<dbReference type="EMBL" id="CP002218">
    <property type="protein sequence ID" value="ADN60703.1"/>
    <property type="molecule type" value="Genomic_DNA"/>
</dbReference>
<dbReference type="HOGENOM" id="CLU_117081_1_0_4"/>
<dbReference type="eggNOG" id="ENOG50316KN">
    <property type="taxonomic scope" value="Bacteria"/>
</dbReference>
<dbReference type="OrthoDB" id="9104200at2"/>
<dbReference type="KEGG" id="bgf:BC1003_4775"/>